<evidence type="ECO:0000256" key="3">
    <source>
        <dbReference type="SAM" id="MobiDB-lite"/>
    </source>
</evidence>
<sequence>MFWLANGCRRSAASALNAHLRFSRTSRSASRISIPTPPPFPVVERCPVPTCQCQDMPEKLEIDREAPLNGTTAAYAEQILISTGRSDWKSRIDEDDDAVFARQLKKYLGRDGKFSDPFHNVMITNSSFAPASSRTDAYADPKNPSGPVAPKPGSDPEIVPDEAPVSPPASAFLLPSFQYVPSIPTDDRSIEAFLKAFVLPSQLHAMHDALTREQKNVLLRQPEMQAQFLGSRPVDEIVILVCGHMARDKRCGILAPILMAEFRDKLARQNVTVLEDQAPPVETRVRNEATEEYKVTARVGSISHIGGHKFAGNVIVYIPPSFRGNALNGKGIWYGRVEPGHVEGIVAQTVLGGKVIKELFRGGIGQGGEALRL</sequence>
<evidence type="ECO:0000256" key="1">
    <source>
        <dbReference type="ARBA" id="ARBA00038208"/>
    </source>
</evidence>
<protein>
    <recommendedName>
        <fullName evidence="2">Altered inheritance of mitochondria protein 32</fullName>
    </recommendedName>
</protein>
<evidence type="ECO:0000256" key="2">
    <source>
        <dbReference type="ARBA" id="ARBA00040895"/>
    </source>
</evidence>
<gene>
    <name evidence="4" type="ORF">K461DRAFT_318855</name>
</gene>
<comment type="caution">
    <text evidence="4">The sequence shown here is derived from an EMBL/GenBank/DDBJ whole genome shotgun (WGS) entry which is preliminary data.</text>
</comment>
<dbReference type="PANTHER" id="PTHR31902:SF7">
    <property type="entry name" value="ALTERED INHERITANCE OF MITOCHONDRIA PROTEIN 32"/>
    <property type="match status" value="1"/>
</dbReference>
<evidence type="ECO:0000313" key="5">
    <source>
        <dbReference type="Proteomes" id="UP000799439"/>
    </source>
</evidence>
<feature type="region of interest" description="Disordered" evidence="3">
    <location>
        <begin position="131"/>
        <end position="162"/>
    </location>
</feature>
<name>A0A9P4MKF4_9PEZI</name>
<dbReference type="Gene3D" id="3.40.30.10">
    <property type="entry name" value="Glutaredoxin"/>
    <property type="match status" value="1"/>
</dbReference>
<reference evidence="4" key="1">
    <citation type="journal article" date="2020" name="Stud. Mycol.">
        <title>101 Dothideomycetes genomes: a test case for predicting lifestyles and emergence of pathogens.</title>
        <authorList>
            <person name="Haridas S."/>
            <person name="Albert R."/>
            <person name="Binder M."/>
            <person name="Bloem J."/>
            <person name="Labutti K."/>
            <person name="Salamov A."/>
            <person name="Andreopoulos B."/>
            <person name="Baker S."/>
            <person name="Barry K."/>
            <person name="Bills G."/>
            <person name="Bluhm B."/>
            <person name="Cannon C."/>
            <person name="Castanera R."/>
            <person name="Culley D."/>
            <person name="Daum C."/>
            <person name="Ezra D."/>
            <person name="Gonzalez J."/>
            <person name="Henrissat B."/>
            <person name="Kuo A."/>
            <person name="Liang C."/>
            <person name="Lipzen A."/>
            <person name="Lutzoni F."/>
            <person name="Magnuson J."/>
            <person name="Mondo S."/>
            <person name="Nolan M."/>
            <person name="Ohm R."/>
            <person name="Pangilinan J."/>
            <person name="Park H.-J."/>
            <person name="Ramirez L."/>
            <person name="Alfaro M."/>
            <person name="Sun H."/>
            <person name="Tritt A."/>
            <person name="Yoshinaga Y."/>
            <person name="Zwiers L.-H."/>
            <person name="Turgeon B."/>
            <person name="Goodwin S."/>
            <person name="Spatafora J."/>
            <person name="Crous P."/>
            <person name="Grigoriev I."/>
        </authorList>
    </citation>
    <scope>NUCLEOTIDE SEQUENCE</scope>
    <source>
        <strain evidence="4">CBS 260.36</strain>
    </source>
</reference>
<dbReference type="InterPro" id="IPR036249">
    <property type="entry name" value="Thioredoxin-like_sf"/>
</dbReference>
<dbReference type="AlphaFoldDB" id="A0A9P4MKF4"/>
<proteinExistence type="inferred from homology"/>
<accession>A0A9P4MKF4</accession>
<comment type="similarity">
    <text evidence="1">Belongs to the AIM32 family.</text>
</comment>
<dbReference type="OrthoDB" id="10253744at2759"/>
<dbReference type="Proteomes" id="UP000799439">
    <property type="component" value="Unassembled WGS sequence"/>
</dbReference>
<dbReference type="PANTHER" id="PTHR31902">
    <property type="entry name" value="ACTIN PATCHES DISTAL PROTEIN 1"/>
    <property type="match status" value="1"/>
</dbReference>
<keyword evidence="5" id="KW-1185">Reference proteome</keyword>
<organism evidence="4 5">
    <name type="scientific">Myriangium duriaei CBS 260.36</name>
    <dbReference type="NCBI Taxonomy" id="1168546"/>
    <lineage>
        <taxon>Eukaryota</taxon>
        <taxon>Fungi</taxon>
        <taxon>Dikarya</taxon>
        <taxon>Ascomycota</taxon>
        <taxon>Pezizomycotina</taxon>
        <taxon>Dothideomycetes</taxon>
        <taxon>Dothideomycetidae</taxon>
        <taxon>Myriangiales</taxon>
        <taxon>Myriangiaceae</taxon>
        <taxon>Myriangium</taxon>
    </lineage>
</organism>
<evidence type="ECO:0000313" key="4">
    <source>
        <dbReference type="EMBL" id="KAF2156267.1"/>
    </source>
</evidence>
<dbReference type="SUPFAM" id="SSF52833">
    <property type="entry name" value="Thioredoxin-like"/>
    <property type="match status" value="1"/>
</dbReference>
<dbReference type="EMBL" id="ML996082">
    <property type="protein sequence ID" value="KAF2156267.1"/>
    <property type="molecule type" value="Genomic_DNA"/>
</dbReference>
<dbReference type="CDD" id="cd03062">
    <property type="entry name" value="TRX_Fd_Sucrase"/>
    <property type="match status" value="1"/>
</dbReference>
<dbReference type="InterPro" id="IPR009737">
    <property type="entry name" value="Aim32/Apd1-like"/>
</dbReference>
<dbReference type="Pfam" id="PF06999">
    <property type="entry name" value="Suc_Fer-like"/>
    <property type="match status" value="1"/>
</dbReference>